<keyword evidence="2" id="KW-1185">Reference proteome</keyword>
<protein>
    <submittedName>
        <fullName evidence="1">Uncharacterized protein</fullName>
    </submittedName>
</protein>
<sequence length="182" mass="21698">MPEVKNQQYLYKRYKRIVVQSQKLKHDRQKLQLANFDYDQQYEPFSVDLRKHRVRQGCPTSCQSDKELNTLKITQKSKIHGQLDTAGHSIMQQHNMKHLLLYRIIKLPRFQELNQAVDDEDFIRDVLHYEHQIRFAKQHFPEDENGSQVLISDFNSNKIVFQHQIEVTIKNSLRSIIIVVTV</sequence>
<dbReference type="InParanoid" id="A0EBV7"/>
<dbReference type="GeneID" id="5045963"/>
<gene>
    <name evidence="1" type="ORF">GSPATT00025509001</name>
</gene>
<reference evidence="1 2" key="1">
    <citation type="journal article" date="2006" name="Nature">
        <title>Global trends of whole-genome duplications revealed by the ciliate Paramecium tetraurelia.</title>
        <authorList>
            <consortium name="Genoscope"/>
            <person name="Aury J.-M."/>
            <person name="Jaillon O."/>
            <person name="Duret L."/>
            <person name="Noel B."/>
            <person name="Jubin C."/>
            <person name="Porcel B.M."/>
            <person name="Segurens B."/>
            <person name="Daubin V."/>
            <person name="Anthouard V."/>
            <person name="Aiach N."/>
            <person name="Arnaiz O."/>
            <person name="Billaut A."/>
            <person name="Beisson J."/>
            <person name="Blanc I."/>
            <person name="Bouhouche K."/>
            <person name="Camara F."/>
            <person name="Duharcourt S."/>
            <person name="Guigo R."/>
            <person name="Gogendeau D."/>
            <person name="Katinka M."/>
            <person name="Keller A.-M."/>
            <person name="Kissmehl R."/>
            <person name="Klotz C."/>
            <person name="Koll F."/>
            <person name="Le Moue A."/>
            <person name="Lepere C."/>
            <person name="Malinsky S."/>
            <person name="Nowacki M."/>
            <person name="Nowak J.K."/>
            <person name="Plattner H."/>
            <person name="Poulain J."/>
            <person name="Ruiz F."/>
            <person name="Serrano V."/>
            <person name="Zagulski M."/>
            <person name="Dessen P."/>
            <person name="Betermier M."/>
            <person name="Weissenbach J."/>
            <person name="Scarpelli C."/>
            <person name="Schachter V."/>
            <person name="Sperling L."/>
            <person name="Meyer E."/>
            <person name="Cohen J."/>
            <person name="Wincker P."/>
        </authorList>
    </citation>
    <scope>NUCLEOTIDE SEQUENCE [LARGE SCALE GENOMIC DNA]</scope>
    <source>
        <strain evidence="1 2">Stock d4-2</strain>
    </source>
</reference>
<proteinExistence type="predicted"/>
<dbReference type="EMBL" id="CT868670">
    <property type="protein sequence ID" value="CAK92774.1"/>
    <property type="molecule type" value="Genomic_DNA"/>
</dbReference>
<dbReference type="HOGENOM" id="CLU_1484754_0_0_1"/>
<accession>A0EBV7</accession>
<evidence type="ECO:0000313" key="1">
    <source>
        <dbReference type="EMBL" id="CAK92774.1"/>
    </source>
</evidence>
<name>A0EBV7_PARTE</name>
<dbReference type="KEGG" id="ptm:GSPATT00025509001"/>
<organism evidence="1 2">
    <name type="scientific">Paramecium tetraurelia</name>
    <dbReference type="NCBI Taxonomy" id="5888"/>
    <lineage>
        <taxon>Eukaryota</taxon>
        <taxon>Sar</taxon>
        <taxon>Alveolata</taxon>
        <taxon>Ciliophora</taxon>
        <taxon>Intramacronucleata</taxon>
        <taxon>Oligohymenophorea</taxon>
        <taxon>Peniculida</taxon>
        <taxon>Parameciidae</taxon>
        <taxon>Paramecium</taxon>
    </lineage>
</organism>
<evidence type="ECO:0000313" key="2">
    <source>
        <dbReference type="Proteomes" id="UP000000600"/>
    </source>
</evidence>
<dbReference type="RefSeq" id="XP_001460171.1">
    <property type="nucleotide sequence ID" value="XM_001460134.1"/>
</dbReference>
<dbReference type="AlphaFoldDB" id="A0EBV7"/>
<dbReference type="Proteomes" id="UP000000600">
    <property type="component" value="Unassembled WGS sequence"/>
</dbReference>